<evidence type="ECO:0000313" key="4">
    <source>
        <dbReference type="Proteomes" id="UP001301653"/>
    </source>
</evidence>
<dbReference type="Proteomes" id="UP001301653">
    <property type="component" value="Unassembled WGS sequence"/>
</dbReference>
<sequence length="180" mass="19179">MGKMINALAGTLALMAVHGAALAESASPSVQDVDHRQVLPVLVKVDAKGRVSGVNPAFRLSPRLNRLLEDNLQEIVTAPANNKDGRAISSQFIANMALITLTAEDGSQAVQFTYVSSQSIPRGEWSWAHVDNRRLALMNRDQPVRGGERFEPSFRSMNPPKAPNTGGSEPPPAGGGQGKS</sequence>
<evidence type="ECO:0000256" key="1">
    <source>
        <dbReference type="SAM" id="MobiDB-lite"/>
    </source>
</evidence>
<feature type="signal peptide" evidence="2">
    <location>
        <begin position="1"/>
        <end position="23"/>
    </location>
</feature>
<keyword evidence="4" id="KW-1185">Reference proteome</keyword>
<feature type="compositionally biased region" description="Basic and acidic residues" evidence="1">
    <location>
        <begin position="142"/>
        <end position="152"/>
    </location>
</feature>
<evidence type="ECO:0000313" key="3">
    <source>
        <dbReference type="EMBL" id="MEA5669428.1"/>
    </source>
</evidence>
<gene>
    <name evidence="3" type="ORF">VA603_17990</name>
</gene>
<feature type="region of interest" description="Disordered" evidence="1">
    <location>
        <begin position="140"/>
        <end position="180"/>
    </location>
</feature>
<protein>
    <submittedName>
        <fullName evidence="3">Uncharacterized protein</fullName>
    </submittedName>
</protein>
<dbReference type="RefSeq" id="WP_132863863.1">
    <property type="nucleotide sequence ID" value="NZ_JAYFUH010000250.1"/>
</dbReference>
<accession>A0ABU5V9I0</accession>
<reference evidence="3 4" key="1">
    <citation type="submission" date="2023-12" db="EMBL/GenBank/DDBJ databases">
        <title>Stenotrophomonas guangdongensis sp. nov., isolated from wilted pepper plants (Capsicum annuum).</title>
        <authorList>
            <person name="Qiu M."/>
            <person name="Li Y."/>
            <person name="Liu Q."/>
            <person name="Zhang X."/>
            <person name="Huang Y."/>
            <person name="Guo R."/>
            <person name="Hu M."/>
            <person name="Zhou J."/>
            <person name="Zhou X."/>
        </authorList>
    </citation>
    <scope>NUCLEOTIDE SEQUENCE [LARGE SCALE GENOMIC DNA]</scope>
    <source>
        <strain evidence="3 4">MH1</strain>
    </source>
</reference>
<comment type="caution">
    <text evidence="3">The sequence shown here is derived from an EMBL/GenBank/DDBJ whole genome shotgun (WGS) entry which is preliminary data.</text>
</comment>
<evidence type="ECO:0000256" key="2">
    <source>
        <dbReference type="SAM" id="SignalP"/>
    </source>
</evidence>
<organism evidence="3 4">
    <name type="scientific">Stenotrophomonas capsici</name>
    <dbReference type="NCBI Taxonomy" id="3110230"/>
    <lineage>
        <taxon>Bacteria</taxon>
        <taxon>Pseudomonadati</taxon>
        <taxon>Pseudomonadota</taxon>
        <taxon>Gammaproteobacteria</taxon>
        <taxon>Lysobacterales</taxon>
        <taxon>Lysobacteraceae</taxon>
        <taxon>Stenotrophomonas</taxon>
    </lineage>
</organism>
<dbReference type="EMBL" id="JAYFUH010000250">
    <property type="protein sequence ID" value="MEA5669428.1"/>
    <property type="molecule type" value="Genomic_DNA"/>
</dbReference>
<proteinExistence type="predicted"/>
<name>A0ABU5V9I0_9GAMM</name>
<keyword evidence="2" id="KW-0732">Signal</keyword>
<feature type="chain" id="PRO_5046630150" evidence="2">
    <location>
        <begin position="24"/>
        <end position="180"/>
    </location>
</feature>